<feature type="domain" description="Endonuclease/exonuclease/phosphatase" evidence="1">
    <location>
        <begin position="22"/>
        <end position="145"/>
    </location>
</feature>
<dbReference type="InterPro" id="IPR036691">
    <property type="entry name" value="Endo/exonu/phosph_ase_sf"/>
</dbReference>
<gene>
    <name evidence="2" type="ORF">TR160295</name>
</gene>
<organism evidence="2">
    <name type="scientific">Schistocephalus solidus</name>
    <name type="common">Tapeworm</name>
    <dbReference type="NCBI Taxonomy" id="70667"/>
    <lineage>
        <taxon>Eukaryota</taxon>
        <taxon>Metazoa</taxon>
        <taxon>Spiralia</taxon>
        <taxon>Lophotrochozoa</taxon>
        <taxon>Platyhelminthes</taxon>
        <taxon>Cestoda</taxon>
        <taxon>Eucestoda</taxon>
        <taxon>Diphyllobothriidea</taxon>
        <taxon>Diphyllobothriidae</taxon>
        <taxon>Schistocephalus</taxon>
    </lineage>
</organism>
<accession>A0A0X3PRH0</accession>
<dbReference type="PANTHER" id="PTHR33395:SF22">
    <property type="entry name" value="REVERSE TRANSCRIPTASE DOMAIN-CONTAINING PROTEIN"/>
    <property type="match status" value="1"/>
</dbReference>
<reference evidence="2" key="1">
    <citation type="submission" date="2016-01" db="EMBL/GenBank/DDBJ databases">
        <title>Reference transcriptome for the parasite Schistocephalus solidus: insights into the molecular evolution of parasitism.</title>
        <authorList>
            <person name="Hebert F.O."/>
            <person name="Grambauer S."/>
            <person name="Barber I."/>
            <person name="Landry C.R."/>
            <person name="Aubin-Horth N."/>
        </authorList>
    </citation>
    <scope>NUCLEOTIDE SEQUENCE</scope>
</reference>
<dbReference type="AlphaFoldDB" id="A0A0X3PRH0"/>
<evidence type="ECO:0000259" key="1">
    <source>
        <dbReference type="Pfam" id="PF03372"/>
    </source>
</evidence>
<dbReference type="GO" id="GO:0031012">
    <property type="term" value="C:extracellular matrix"/>
    <property type="evidence" value="ECO:0007669"/>
    <property type="project" value="TreeGrafter"/>
</dbReference>
<proteinExistence type="predicted"/>
<dbReference type="GO" id="GO:0007508">
    <property type="term" value="P:larval heart development"/>
    <property type="evidence" value="ECO:0007669"/>
    <property type="project" value="TreeGrafter"/>
</dbReference>
<dbReference type="GO" id="GO:0061343">
    <property type="term" value="P:cell adhesion involved in heart morphogenesis"/>
    <property type="evidence" value="ECO:0007669"/>
    <property type="project" value="TreeGrafter"/>
</dbReference>
<dbReference type="EMBL" id="GEEE01008684">
    <property type="protein sequence ID" value="JAP54541.1"/>
    <property type="molecule type" value="Transcribed_RNA"/>
</dbReference>
<evidence type="ECO:0000313" key="2">
    <source>
        <dbReference type="EMBL" id="JAP54541.1"/>
    </source>
</evidence>
<dbReference type="Pfam" id="PF03372">
    <property type="entry name" value="Exo_endo_phos"/>
    <property type="match status" value="1"/>
</dbReference>
<sequence>MYTNAQSILSKLDELKIHICDLSPDIISVTETWLSQHVDDREVNMAGYQLFRKDRKERKGGGVLTYVKSEITVLDKTYKLAPTSEAIWLSVKVPGTSSLDVLTVYRPPRRDPVADAYLLEELEKIATRLDILIMGDFNAPHIDWSLTCAHSSDLAFDGCFLSTTLKLRLT</sequence>
<dbReference type="InterPro" id="IPR005135">
    <property type="entry name" value="Endo/exonuclease/phosphatase"/>
</dbReference>
<dbReference type="PANTHER" id="PTHR33395">
    <property type="entry name" value="TRANSCRIPTASE, PUTATIVE-RELATED-RELATED"/>
    <property type="match status" value="1"/>
</dbReference>
<protein>
    <recommendedName>
        <fullName evidence="1">Endonuclease/exonuclease/phosphatase domain-containing protein</fullName>
    </recommendedName>
</protein>
<dbReference type="GO" id="GO:0003824">
    <property type="term" value="F:catalytic activity"/>
    <property type="evidence" value="ECO:0007669"/>
    <property type="project" value="InterPro"/>
</dbReference>
<name>A0A0X3PRH0_SCHSO</name>
<dbReference type="Gene3D" id="3.60.10.10">
    <property type="entry name" value="Endonuclease/exonuclease/phosphatase"/>
    <property type="match status" value="1"/>
</dbReference>
<dbReference type="SUPFAM" id="SSF56219">
    <property type="entry name" value="DNase I-like"/>
    <property type="match status" value="1"/>
</dbReference>